<dbReference type="SUPFAM" id="SSF47413">
    <property type="entry name" value="lambda repressor-like DNA-binding domains"/>
    <property type="match status" value="1"/>
</dbReference>
<dbReference type="InterPro" id="IPR000843">
    <property type="entry name" value="HTH_LacI"/>
</dbReference>
<dbReference type="InterPro" id="IPR028082">
    <property type="entry name" value="Peripla_BP_I"/>
</dbReference>
<evidence type="ECO:0000256" key="3">
    <source>
        <dbReference type="ARBA" id="ARBA00023163"/>
    </source>
</evidence>
<dbReference type="SUPFAM" id="SSF53822">
    <property type="entry name" value="Periplasmic binding protein-like I"/>
    <property type="match status" value="1"/>
</dbReference>
<dbReference type="SMART" id="SM00354">
    <property type="entry name" value="HTH_LACI"/>
    <property type="match status" value="1"/>
</dbReference>
<reference evidence="5 6" key="1">
    <citation type="submission" date="2019-11" db="EMBL/GenBank/DDBJ databases">
        <title>Genome sequences of 17 halophilic strains isolated from different environments.</title>
        <authorList>
            <person name="Furrow R.E."/>
        </authorList>
    </citation>
    <scope>NUCLEOTIDE SEQUENCE [LARGE SCALE GENOMIC DNA]</scope>
    <source>
        <strain evidence="5 6">22511_23_Filter</strain>
    </source>
</reference>
<dbReference type="EMBL" id="WMET01000002">
    <property type="protein sequence ID" value="MYL20209.1"/>
    <property type="molecule type" value="Genomic_DNA"/>
</dbReference>
<dbReference type="PROSITE" id="PS50932">
    <property type="entry name" value="HTH_LACI_2"/>
    <property type="match status" value="1"/>
</dbReference>
<dbReference type="InterPro" id="IPR046335">
    <property type="entry name" value="LacI/GalR-like_sensor"/>
</dbReference>
<keyword evidence="3" id="KW-0804">Transcription</keyword>
<name>A0A845DTP9_9BACI</name>
<sequence length="347" mass="39118">MSVTIKDVAKKANVAPSTVSRVISDSPRISEKTKRKVRKVMDELGYHLNYNGRVLVSQSTQTIGIVTKVSSDHFFENPFFSELLRGISDACHERDYSMYLTTGNTEEAIFQEVVKMVQGKRVDGVLVLYSREDDRVVPFLRESSFPFVVLGKPVDRPGETMYVDNDNVQASKEVTRYLIELGHERIGYVGGNSQFEVARDRLEGYRAAMKDHSLPIDEEWLKNVPAEKQDPDQVAEQLLGLEKKPTALIFTDEYNALTVMRSLSRRGASIPEQISIAAFNNTVVSRLADPPLTTVDTQAIQLGHESASSLIDLLKRPDMVKKSMIIPTRIIERDSSRRLEPESRVEI</sequence>
<organism evidence="5 6">
    <name type="scientific">Halobacillus litoralis</name>
    <dbReference type="NCBI Taxonomy" id="45668"/>
    <lineage>
        <taxon>Bacteria</taxon>
        <taxon>Bacillati</taxon>
        <taxon>Bacillota</taxon>
        <taxon>Bacilli</taxon>
        <taxon>Bacillales</taxon>
        <taxon>Bacillaceae</taxon>
        <taxon>Halobacillus</taxon>
    </lineage>
</organism>
<evidence type="ECO:0000313" key="5">
    <source>
        <dbReference type="EMBL" id="MYL20209.1"/>
    </source>
</evidence>
<evidence type="ECO:0000256" key="1">
    <source>
        <dbReference type="ARBA" id="ARBA00023015"/>
    </source>
</evidence>
<evidence type="ECO:0000259" key="4">
    <source>
        <dbReference type="PROSITE" id="PS50932"/>
    </source>
</evidence>
<evidence type="ECO:0000313" key="6">
    <source>
        <dbReference type="Proteomes" id="UP000460949"/>
    </source>
</evidence>
<dbReference type="GO" id="GO:0003700">
    <property type="term" value="F:DNA-binding transcription factor activity"/>
    <property type="evidence" value="ECO:0007669"/>
    <property type="project" value="TreeGrafter"/>
</dbReference>
<dbReference type="Proteomes" id="UP000460949">
    <property type="component" value="Unassembled WGS sequence"/>
</dbReference>
<feature type="domain" description="HTH lacI-type" evidence="4">
    <location>
        <begin position="3"/>
        <end position="57"/>
    </location>
</feature>
<dbReference type="CDD" id="cd01392">
    <property type="entry name" value="HTH_LacI"/>
    <property type="match status" value="1"/>
</dbReference>
<dbReference type="OrthoDB" id="9788209at2"/>
<dbReference type="AlphaFoldDB" id="A0A845DTP9"/>
<dbReference type="PANTHER" id="PTHR30146">
    <property type="entry name" value="LACI-RELATED TRANSCRIPTIONAL REPRESSOR"/>
    <property type="match status" value="1"/>
</dbReference>
<dbReference type="Pfam" id="PF00356">
    <property type="entry name" value="LacI"/>
    <property type="match status" value="1"/>
</dbReference>
<dbReference type="Gene3D" id="3.40.50.2300">
    <property type="match status" value="2"/>
</dbReference>
<dbReference type="Pfam" id="PF13377">
    <property type="entry name" value="Peripla_BP_3"/>
    <property type="match status" value="1"/>
</dbReference>
<dbReference type="Gene3D" id="1.10.260.40">
    <property type="entry name" value="lambda repressor-like DNA-binding domains"/>
    <property type="match status" value="1"/>
</dbReference>
<dbReference type="PANTHER" id="PTHR30146:SF109">
    <property type="entry name" value="HTH-TYPE TRANSCRIPTIONAL REGULATOR GALS"/>
    <property type="match status" value="1"/>
</dbReference>
<evidence type="ECO:0000256" key="2">
    <source>
        <dbReference type="ARBA" id="ARBA00023125"/>
    </source>
</evidence>
<protein>
    <submittedName>
        <fullName evidence="5">LacI family DNA-binding transcriptional regulator</fullName>
    </submittedName>
</protein>
<comment type="caution">
    <text evidence="5">The sequence shown here is derived from an EMBL/GenBank/DDBJ whole genome shotgun (WGS) entry which is preliminary data.</text>
</comment>
<dbReference type="CDD" id="cd06294">
    <property type="entry name" value="PBP1_MalR-like"/>
    <property type="match status" value="1"/>
</dbReference>
<keyword evidence="2 5" id="KW-0238">DNA-binding</keyword>
<dbReference type="GO" id="GO:0000976">
    <property type="term" value="F:transcription cis-regulatory region binding"/>
    <property type="evidence" value="ECO:0007669"/>
    <property type="project" value="TreeGrafter"/>
</dbReference>
<keyword evidence="1" id="KW-0805">Transcription regulation</keyword>
<accession>A0A845DTP9</accession>
<proteinExistence type="predicted"/>
<dbReference type="InterPro" id="IPR010982">
    <property type="entry name" value="Lambda_DNA-bd_dom_sf"/>
</dbReference>
<gene>
    <name evidence="5" type="ORF">GLW04_09950</name>
</gene>